<protein>
    <submittedName>
        <fullName evidence="1">Uncharacterized protein</fullName>
    </submittedName>
</protein>
<accession>A0A843TTJ9</accession>
<gene>
    <name evidence="1" type="ORF">Taro_006853</name>
</gene>
<dbReference type="Proteomes" id="UP000652761">
    <property type="component" value="Unassembled WGS sequence"/>
</dbReference>
<keyword evidence="2" id="KW-1185">Reference proteome</keyword>
<organism evidence="1 2">
    <name type="scientific">Colocasia esculenta</name>
    <name type="common">Wild taro</name>
    <name type="synonym">Arum esculentum</name>
    <dbReference type="NCBI Taxonomy" id="4460"/>
    <lineage>
        <taxon>Eukaryota</taxon>
        <taxon>Viridiplantae</taxon>
        <taxon>Streptophyta</taxon>
        <taxon>Embryophyta</taxon>
        <taxon>Tracheophyta</taxon>
        <taxon>Spermatophyta</taxon>
        <taxon>Magnoliopsida</taxon>
        <taxon>Liliopsida</taxon>
        <taxon>Araceae</taxon>
        <taxon>Aroideae</taxon>
        <taxon>Colocasieae</taxon>
        <taxon>Colocasia</taxon>
    </lineage>
</organism>
<dbReference type="AlphaFoldDB" id="A0A843TTJ9"/>
<evidence type="ECO:0000313" key="1">
    <source>
        <dbReference type="EMBL" id="MQL74491.1"/>
    </source>
</evidence>
<evidence type="ECO:0000313" key="2">
    <source>
        <dbReference type="Proteomes" id="UP000652761"/>
    </source>
</evidence>
<proteinExistence type="predicted"/>
<dbReference type="EMBL" id="NMUH01000210">
    <property type="protein sequence ID" value="MQL74491.1"/>
    <property type="molecule type" value="Genomic_DNA"/>
</dbReference>
<name>A0A843TTJ9_COLES</name>
<reference evidence="1" key="1">
    <citation type="submission" date="2017-07" db="EMBL/GenBank/DDBJ databases">
        <title>Taro Niue Genome Assembly and Annotation.</title>
        <authorList>
            <person name="Atibalentja N."/>
            <person name="Keating K."/>
            <person name="Fields C.J."/>
        </authorList>
    </citation>
    <scope>NUCLEOTIDE SEQUENCE</scope>
    <source>
        <strain evidence="1">Niue_2</strain>
        <tissue evidence="1">Leaf</tissue>
    </source>
</reference>
<comment type="caution">
    <text evidence="1">The sequence shown here is derived from an EMBL/GenBank/DDBJ whole genome shotgun (WGS) entry which is preliminary data.</text>
</comment>
<sequence>MERAAWGGYNRGVTHMGDRTCCSVISRVVPRSRINIPVRKPSAVVRYGRADDLLRDMPLRSLTTSDHRDHTMEVFESP</sequence>